<dbReference type="PANTHER" id="PTHR19303">
    <property type="entry name" value="TRANSPOSON"/>
    <property type="match status" value="1"/>
</dbReference>
<name>A0A0C2JYH5_THEKT</name>
<sequence>MSDELAKKQGRNDINAIDGWLSRWKARHNTKFEKAVVEKANADNEKNFCGEDIYNADEIGLCYLATPHSSIFYKHIALPGYKMASDRFTVLCCSNMSGTHKRKLLIIRKSARPRCFNGIRMEGLP</sequence>
<comment type="caution">
    <text evidence="3">The sequence shown here is derived from an EMBL/GenBank/DDBJ whole genome shotgun (WGS) entry which is preliminary data.</text>
</comment>
<dbReference type="GO" id="GO:0005634">
    <property type="term" value="C:nucleus"/>
    <property type="evidence" value="ECO:0007669"/>
    <property type="project" value="TreeGrafter"/>
</dbReference>
<evidence type="ECO:0000256" key="1">
    <source>
        <dbReference type="ARBA" id="ARBA00023125"/>
    </source>
</evidence>
<protein>
    <recommendedName>
        <fullName evidence="2">HTH CENPB-type domain-containing protein</fullName>
    </recommendedName>
</protein>
<evidence type="ECO:0000259" key="2">
    <source>
        <dbReference type="PROSITE" id="PS51253"/>
    </source>
</evidence>
<dbReference type="EMBL" id="JWZT01000358">
    <property type="protein sequence ID" value="KII74568.1"/>
    <property type="molecule type" value="Genomic_DNA"/>
</dbReference>
<accession>A0A0C2JYH5</accession>
<dbReference type="OrthoDB" id="5977792at2759"/>
<dbReference type="Pfam" id="PF03184">
    <property type="entry name" value="DDE_1"/>
    <property type="match status" value="1"/>
</dbReference>
<dbReference type="GO" id="GO:0003677">
    <property type="term" value="F:DNA binding"/>
    <property type="evidence" value="ECO:0007669"/>
    <property type="project" value="UniProtKB-KW"/>
</dbReference>
<dbReference type="InterPro" id="IPR050863">
    <property type="entry name" value="CenT-Element_Derived"/>
</dbReference>
<keyword evidence="1" id="KW-0238">DNA-binding</keyword>
<dbReference type="AlphaFoldDB" id="A0A0C2JYH5"/>
<evidence type="ECO:0000313" key="3">
    <source>
        <dbReference type="EMBL" id="KII74568.1"/>
    </source>
</evidence>
<keyword evidence="4" id="KW-1185">Reference proteome</keyword>
<gene>
    <name evidence="3" type="ORF">RF11_16178</name>
</gene>
<evidence type="ECO:0000313" key="4">
    <source>
        <dbReference type="Proteomes" id="UP000031668"/>
    </source>
</evidence>
<feature type="domain" description="HTH CENPB-type" evidence="2">
    <location>
        <begin position="1"/>
        <end position="34"/>
    </location>
</feature>
<dbReference type="InterPro" id="IPR004875">
    <property type="entry name" value="DDE_SF_endonuclease_dom"/>
</dbReference>
<dbReference type="PANTHER" id="PTHR19303:SF73">
    <property type="entry name" value="PROTEIN PDC2"/>
    <property type="match status" value="1"/>
</dbReference>
<reference evidence="3 4" key="1">
    <citation type="journal article" date="2014" name="Genome Biol. Evol.">
        <title>The genome of the myxosporean Thelohanellus kitauei shows adaptations to nutrient acquisition within its fish host.</title>
        <authorList>
            <person name="Yang Y."/>
            <person name="Xiong J."/>
            <person name="Zhou Z."/>
            <person name="Huo F."/>
            <person name="Miao W."/>
            <person name="Ran C."/>
            <person name="Liu Y."/>
            <person name="Zhang J."/>
            <person name="Feng J."/>
            <person name="Wang M."/>
            <person name="Wang M."/>
            <person name="Wang L."/>
            <person name="Yao B."/>
        </authorList>
    </citation>
    <scope>NUCLEOTIDE SEQUENCE [LARGE SCALE GENOMIC DNA]</scope>
    <source>
        <strain evidence="3">Wuqing</strain>
    </source>
</reference>
<dbReference type="PROSITE" id="PS51253">
    <property type="entry name" value="HTH_CENPB"/>
    <property type="match status" value="1"/>
</dbReference>
<organism evidence="3 4">
    <name type="scientific">Thelohanellus kitauei</name>
    <name type="common">Myxosporean</name>
    <dbReference type="NCBI Taxonomy" id="669202"/>
    <lineage>
        <taxon>Eukaryota</taxon>
        <taxon>Metazoa</taxon>
        <taxon>Cnidaria</taxon>
        <taxon>Myxozoa</taxon>
        <taxon>Myxosporea</taxon>
        <taxon>Bivalvulida</taxon>
        <taxon>Platysporina</taxon>
        <taxon>Myxobolidae</taxon>
        <taxon>Thelohanellus</taxon>
    </lineage>
</organism>
<dbReference type="InterPro" id="IPR006600">
    <property type="entry name" value="HTH_CenpB_DNA-bd_dom"/>
</dbReference>
<dbReference type="Proteomes" id="UP000031668">
    <property type="component" value="Unassembled WGS sequence"/>
</dbReference>
<proteinExistence type="predicted"/>